<proteinExistence type="predicted"/>
<reference evidence="1 2" key="6">
    <citation type="journal article" date="1999" name="Virology">
        <title>Chlorella virus PBCV-1 encodes a functional homospermidine synthase.</title>
        <authorList>
            <person name="Kaiser A."/>
            <person name="Vollmert M."/>
            <person name="Tholl D."/>
            <person name="Graves M.V."/>
            <person name="Gurnon J.R."/>
            <person name="Xing W."/>
            <person name="Lisec A.D."/>
            <person name="Nickerson K.W."/>
            <person name="Van Etten J.L."/>
        </authorList>
    </citation>
    <scope>NUCLEOTIDE SEQUENCE [LARGE SCALE GENOMIC DNA]</scope>
</reference>
<organismHost>
    <name type="scientific">Chlorella</name>
    <dbReference type="NCBI Taxonomy" id="3071"/>
</organismHost>
<organism evidence="1 2">
    <name type="scientific">Paramecium bursaria Chlorella virus 1</name>
    <name type="common">PBCV-1</name>
    <dbReference type="NCBI Taxonomy" id="10506"/>
    <lineage>
        <taxon>Viruses</taxon>
        <taxon>Varidnaviria</taxon>
        <taxon>Bamfordvirae</taxon>
        <taxon>Nucleocytoviricota</taxon>
        <taxon>Megaviricetes</taxon>
        <taxon>Algavirales</taxon>
        <taxon>Phycodnaviridae</taxon>
        <taxon>Chlorovirus</taxon>
        <taxon>Chlorovirus vanettense</taxon>
    </lineage>
</organism>
<sequence length="76" mass="8638">MMVATFPSKNMTSKNVTFPNLYSGIFLPVKILMTPNRGLEQVATELGRRLQTFFLRSLMLRFVTGRRNTSSPGRIT</sequence>
<reference evidence="1 2" key="2">
    <citation type="journal article" date="1995" name="Virology">
        <title>Analysis of 43 kb of the Chlorella virus PBCV-1 330-kb genome: map positions 45 to 88.</title>
        <authorList>
            <person name="Li Y."/>
            <person name="Lu Z."/>
            <person name="Burbank D.E."/>
            <person name="Kutish G.F."/>
            <person name="Rock D.L."/>
            <person name="Van Etten J.L."/>
        </authorList>
    </citation>
    <scope>NUCLEOTIDE SEQUENCE [LARGE SCALE GENOMIC DNA]</scope>
</reference>
<gene>
    <name evidence="1" type="primary">a589L</name>
</gene>
<reference evidence="1 2" key="1">
    <citation type="journal article" date="1995" name="Virology">
        <title>Analysis of 45 kb of DNA located at the left end of the chlorella virus PBCV-1 genome.</title>
        <authorList>
            <person name="Lu Z."/>
            <person name="Li Y."/>
            <person name="Zhang Y."/>
            <person name="Kutish G.F."/>
            <person name="Rock D.L."/>
            <person name="Van Etten J.L."/>
        </authorList>
    </citation>
    <scope>NUCLEOTIDE SEQUENCE [LARGE SCALE GENOMIC DNA]</scope>
</reference>
<reference evidence="1 2" key="3">
    <citation type="journal article" date="1996" name="Virology">
        <title>Analysis of 94 kb of the chlorella virus PBCV-1 330-kb genome: map positions 88 to 182.</title>
        <authorList>
            <person name="Lu Z."/>
            <person name="Li Y."/>
            <person name="Que Q."/>
            <person name="Kutish G.F."/>
            <person name="Rock D.L."/>
            <person name="Van Etten J.L."/>
        </authorList>
    </citation>
    <scope>NUCLEOTIDE SEQUENCE [LARGE SCALE GENOMIC DNA]</scope>
</reference>
<keyword evidence="2" id="KW-1185">Reference proteome</keyword>
<reference evidence="1 2" key="8">
    <citation type="journal article" date="2010" name="J. Virol.">
        <title>Microarray analysis of Paramecium bursaria chlorella virus 1 transcription.</title>
        <authorList>
            <person name="Yanai-Balser G.M."/>
            <person name="Duncan G.A."/>
            <person name="Eudy J.D."/>
            <person name="Wang D."/>
            <person name="Li X."/>
            <person name="Agarkova I.V."/>
            <person name="Dunigan D.D."/>
            <person name="Van Etten J.L."/>
        </authorList>
    </citation>
    <scope>NUCLEOTIDE SEQUENCE [LARGE SCALE GENOMIC DNA]</scope>
</reference>
<dbReference type="EMBL" id="JF411744">
    <property type="protein sequence ID" value="AAC97015.1"/>
    <property type="molecule type" value="Genomic_DNA"/>
</dbReference>
<reference evidence="1 2" key="4">
    <citation type="journal article" date="1996" name="Virology">
        <title>Analysis of 76 kb of the chlorella virus PBCV-1 330-kb genome: map positions 182 to 258.</title>
        <authorList>
            <person name="Kutish G.F."/>
            <person name="Li Y."/>
            <person name="Lu Z."/>
            <person name="Furuta M."/>
            <person name="Rock D.L."/>
            <person name="Van Etten J.L."/>
        </authorList>
    </citation>
    <scope>NUCLEOTIDE SEQUENCE [LARGE SCALE GENOMIC DNA]</scope>
</reference>
<dbReference type="RefSeq" id="NP_048945.1">
    <property type="nucleotide sequence ID" value="NC_000852.5"/>
</dbReference>
<evidence type="ECO:0000313" key="1">
    <source>
        <dbReference type="EMBL" id="AAC97015.1"/>
    </source>
</evidence>
<dbReference type="GeneID" id="918109"/>
<dbReference type="PIR" id="T18091">
    <property type="entry name" value="T18091"/>
</dbReference>
<reference evidence="1 2" key="5">
    <citation type="journal article" date="1997" name="Virology">
        <title>Analysis of 74 kb of DNA located at the right end of the 330-kb chlorella virus PBCV-1 genome.</title>
        <authorList>
            <person name="Li Y."/>
            <person name="Lu Z."/>
            <person name="Sun L."/>
            <person name="Ropp S."/>
            <person name="Kutish G.F."/>
            <person name="Rock D.L."/>
            <person name="Van Etten J.L."/>
        </authorList>
    </citation>
    <scope>NUCLEOTIDE SEQUENCE [LARGE SCALE GENOMIC DNA]</scope>
</reference>
<dbReference type="Proteomes" id="UP000000862">
    <property type="component" value="Segment"/>
</dbReference>
<evidence type="ECO:0000313" key="2">
    <source>
        <dbReference type="Proteomes" id="UP000000862"/>
    </source>
</evidence>
<dbReference type="OrthoDB" id="40208at10239"/>
<dbReference type="KEGG" id="vg:918109"/>
<reference evidence="1 2" key="7">
    <citation type="journal article" date="2000" name="Virology">
        <title>Characterization of a beta-1,3-glucanase encoded by chlorella virus PBCV-1.</title>
        <authorList>
            <person name="Sun L."/>
            <person name="Gurnon J.R."/>
            <person name="Adams B.J."/>
            <person name="Graves M.V."/>
            <person name="Van Etten J.L."/>
        </authorList>
    </citation>
    <scope>NUCLEOTIDE SEQUENCE [LARGE SCALE GENOMIC DNA]</scope>
</reference>
<accession>O41071</accession>
<protein>
    <submittedName>
        <fullName evidence="1">Uncharacterized protein</fullName>
    </submittedName>
</protein>
<name>O41071_PBCV1</name>